<evidence type="ECO:0000256" key="5">
    <source>
        <dbReference type="ARBA" id="ARBA00023054"/>
    </source>
</evidence>
<keyword evidence="6" id="KW-0446">Lipid-binding</keyword>
<evidence type="ECO:0000256" key="3">
    <source>
        <dbReference type="ARBA" id="ARBA00022525"/>
    </source>
</evidence>
<evidence type="ECO:0000256" key="1">
    <source>
        <dbReference type="ARBA" id="ARBA00004613"/>
    </source>
</evidence>
<organism evidence="8 9">
    <name type="scientific">Parastrongyloides trichosuri</name>
    <name type="common">Possum-specific nematode worm</name>
    <dbReference type="NCBI Taxonomy" id="131310"/>
    <lineage>
        <taxon>Eukaryota</taxon>
        <taxon>Metazoa</taxon>
        <taxon>Ecdysozoa</taxon>
        <taxon>Nematoda</taxon>
        <taxon>Chromadorea</taxon>
        <taxon>Rhabditida</taxon>
        <taxon>Tylenchina</taxon>
        <taxon>Panagrolaimomorpha</taxon>
        <taxon>Strongyloidoidea</taxon>
        <taxon>Strongyloididae</taxon>
        <taxon>Parastrongyloides</taxon>
    </lineage>
</organism>
<evidence type="ECO:0000313" key="8">
    <source>
        <dbReference type="Proteomes" id="UP000038045"/>
    </source>
</evidence>
<evidence type="ECO:0000256" key="7">
    <source>
        <dbReference type="SAM" id="SignalP"/>
    </source>
</evidence>
<dbReference type="InterPro" id="IPR008632">
    <property type="entry name" value="Gp-FAR-1"/>
</dbReference>
<proteinExistence type="inferred from homology"/>
<keyword evidence="8" id="KW-1185">Reference proteome</keyword>
<dbReference type="WBParaSite" id="PTRK_0000557600.1">
    <property type="protein sequence ID" value="PTRK_0000557600.1"/>
    <property type="gene ID" value="PTRK_0000557600"/>
</dbReference>
<protein>
    <submittedName>
        <fullName evidence="9">Fatty-acid and retinol-binding protein 1</fullName>
    </submittedName>
</protein>
<keyword evidence="4 7" id="KW-0732">Signal</keyword>
<reference evidence="9" key="1">
    <citation type="submission" date="2017-02" db="UniProtKB">
        <authorList>
            <consortium name="WormBaseParasite"/>
        </authorList>
    </citation>
    <scope>IDENTIFICATION</scope>
</reference>
<comment type="similarity">
    <text evidence="2">Belongs to the fatty-acid and retinol-binding protein (FARBP) family.</text>
</comment>
<comment type="subcellular location">
    <subcellularLocation>
        <location evidence="1">Secreted</location>
    </subcellularLocation>
</comment>
<dbReference type="GO" id="GO:0008289">
    <property type="term" value="F:lipid binding"/>
    <property type="evidence" value="ECO:0007669"/>
    <property type="project" value="UniProtKB-KW"/>
</dbReference>
<keyword evidence="5" id="KW-0175">Coiled coil</keyword>
<evidence type="ECO:0000256" key="6">
    <source>
        <dbReference type="ARBA" id="ARBA00023121"/>
    </source>
</evidence>
<feature type="signal peptide" evidence="7">
    <location>
        <begin position="1"/>
        <end position="17"/>
    </location>
</feature>
<name>A0A0N4ZDD1_PARTI</name>
<evidence type="ECO:0000313" key="9">
    <source>
        <dbReference type="WBParaSite" id="PTRK_0000557600.1"/>
    </source>
</evidence>
<dbReference type="AlphaFoldDB" id="A0A0N4ZDD1"/>
<evidence type="ECO:0000256" key="4">
    <source>
        <dbReference type="ARBA" id="ARBA00022729"/>
    </source>
</evidence>
<dbReference type="GO" id="GO:0005576">
    <property type="term" value="C:extracellular region"/>
    <property type="evidence" value="ECO:0007669"/>
    <property type="project" value="UniProtKB-SubCell"/>
</dbReference>
<sequence length="230" mass="25784">MKFIVLFSVLFIAKSFADDTVVQGLMAKINPQLTESLVDFDESIIPKVVPTEIVDTIKSFTEQDKAQLMTAGLLVGIKGKAKKENLTLDDIKSAFSGVSEELVTKLKGLHETLTEKYNKLDDNVKTFFTNYISYLKELYEKIKSGASLASITDDEKRAKAYKLVQDYLALSDDDRNSIGNAFETLKNLVNNEKLLTPLRTLTESSTLEQYKEVSKQIIESFKNGDFNPST</sequence>
<keyword evidence="3" id="KW-0964">Secreted</keyword>
<feature type="chain" id="PRO_5005891524" evidence="7">
    <location>
        <begin position="18"/>
        <end position="230"/>
    </location>
</feature>
<dbReference type="Proteomes" id="UP000038045">
    <property type="component" value="Unplaced"/>
</dbReference>
<dbReference type="Gene3D" id="1.20.120.1100">
    <property type="match status" value="1"/>
</dbReference>
<dbReference type="Pfam" id="PF05823">
    <property type="entry name" value="Gp-FAR-1"/>
    <property type="match status" value="1"/>
</dbReference>
<accession>A0A0N4ZDD1</accession>
<evidence type="ECO:0000256" key="2">
    <source>
        <dbReference type="ARBA" id="ARBA00006648"/>
    </source>
</evidence>